<dbReference type="EMBL" id="CP001154">
    <property type="protein sequence ID" value="ACO74578.1"/>
    <property type="molecule type" value="Genomic_DNA"/>
</dbReference>
<reference evidence="2 3" key="1">
    <citation type="journal article" date="2009" name="PLoS Genet.">
        <title>The complete genome and proteome of Laribacter hongkongensis reveal potential mechanisms for adaptations to different temperatures and habitats.</title>
        <authorList>
            <person name="Woo P.C."/>
            <person name="Lau S.K."/>
            <person name="Tse H."/>
            <person name="Teng J.L."/>
            <person name="Curreem S.O."/>
            <person name="Tsang A.K."/>
            <person name="Fan R.Y."/>
            <person name="Wong G.K."/>
            <person name="Huang Y."/>
            <person name="Loman N.J."/>
            <person name="Snyder L.A."/>
            <person name="Cai J.J."/>
            <person name="Huang J.D."/>
            <person name="Mak W."/>
            <person name="Pallen M.J."/>
            <person name="Lok S."/>
            <person name="Yuen K.Y."/>
        </authorList>
    </citation>
    <scope>NUCLEOTIDE SEQUENCE [LARGE SCALE GENOMIC DNA]</scope>
    <source>
        <strain evidence="2 3">HLHK9</strain>
    </source>
</reference>
<feature type="region of interest" description="Disordered" evidence="1">
    <location>
        <begin position="1"/>
        <end position="50"/>
    </location>
</feature>
<dbReference type="Proteomes" id="UP000002010">
    <property type="component" value="Chromosome"/>
</dbReference>
<sequence>MAREATHGQMRPGGRSNRHGHGNILRQAGPAEGAGRHGRNGQGLGSDLLS</sequence>
<dbReference type="KEGG" id="lhk:LHK_01592"/>
<keyword evidence="3" id="KW-1185">Reference proteome</keyword>
<gene>
    <name evidence="2" type="ordered locus">LHK_01592</name>
</gene>
<dbReference type="AlphaFoldDB" id="C1D7Y7"/>
<evidence type="ECO:0000313" key="2">
    <source>
        <dbReference type="EMBL" id="ACO74578.1"/>
    </source>
</evidence>
<organism evidence="2 3">
    <name type="scientific">Laribacter hongkongensis (strain HLHK9)</name>
    <dbReference type="NCBI Taxonomy" id="557598"/>
    <lineage>
        <taxon>Bacteria</taxon>
        <taxon>Pseudomonadati</taxon>
        <taxon>Pseudomonadota</taxon>
        <taxon>Betaproteobacteria</taxon>
        <taxon>Neisseriales</taxon>
        <taxon>Aquaspirillaceae</taxon>
        <taxon>Laribacter</taxon>
    </lineage>
</organism>
<dbReference type="HOGENOM" id="CLU_3119270_0_0_4"/>
<proteinExistence type="predicted"/>
<protein>
    <submittedName>
        <fullName evidence="2">Uncharacterized protein</fullName>
    </submittedName>
</protein>
<name>C1D7Y7_LARHH</name>
<evidence type="ECO:0000313" key="3">
    <source>
        <dbReference type="Proteomes" id="UP000002010"/>
    </source>
</evidence>
<accession>C1D7Y7</accession>
<evidence type="ECO:0000256" key="1">
    <source>
        <dbReference type="SAM" id="MobiDB-lite"/>
    </source>
</evidence>